<dbReference type="SUPFAM" id="SSF81923">
    <property type="entry name" value="Double Clp-N motif"/>
    <property type="match status" value="1"/>
</dbReference>
<keyword evidence="3" id="KW-1185">Reference proteome</keyword>
<dbReference type="EMBL" id="BMSX01000012">
    <property type="protein sequence ID" value="GGR27351.1"/>
    <property type="molecule type" value="Genomic_DNA"/>
</dbReference>
<accession>A0A918FE63</accession>
<reference evidence="2" key="1">
    <citation type="journal article" date="2014" name="Int. J. Syst. Evol. Microbiol.">
        <title>Complete genome sequence of Corynebacterium casei LMG S-19264T (=DSM 44701T), isolated from a smear-ripened cheese.</title>
        <authorList>
            <consortium name="US DOE Joint Genome Institute (JGI-PGF)"/>
            <person name="Walter F."/>
            <person name="Albersmeier A."/>
            <person name="Kalinowski J."/>
            <person name="Ruckert C."/>
        </authorList>
    </citation>
    <scope>NUCLEOTIDE SEQUENCE</scope>
    <source>
        <strain evidence="2">JCM 4346</strain>
    </source>
</reference>
<dbReference type="Gene3D" id="1.10.1780.10">
    <property type="entry name" value="Clp, N-terminal domain"/>
    <property type="match status" value="1"/>
</dbReference>
<dbReference type="RefSeq" id="WP_229911130.1">
    <property type="nucleotide sequence ID" value="NZ_BMSX01000012.1"/>
</dbReference>
<name>A0A918FE63_9ACTN</name>
<sequence length="189" mass="20378">MQPRIPRQSPRDQATQAMDDDAGLSAELAAAVEGARRRAVRDGDRQIDTAHLLHSLLEHDREARAAFDDGPQLARLLGYLVQRSIGYGLRWQSGVEDSGALPVVTAVEAFSPLASAALDHARTRAVRRAGDTARADRRARGVDLLAAIVADPQARAVEVLTRAGVDPLEVRARIEDGLEEYAGDGETAR</sequence>
<dbReference type="InterPro" id="IPR036628">
    <property type="entry name" value="Clp_N_dom_sf"/>
</dbReference>
<organism evidence="2 3">
    <name type="scientific">Streptomyces aurantiogriseus</name>
    <dbReference type="NCBI Taxonomy" id="66870"/>
    <lineage>
        <taxon>Bacteria</taxon>
        <taxon>Bacillati</taxon>
        <taxon>Actinomycetota</taxon>
        <taxon>Actinomycetes</taxon>
        <taxon>Kitasatosporales</taxon>
        <taxon>Streptomycetaceae</taxon>
        <taxon>Streptomyces</taxon>
    </lineage>
</organism>
<dbReference type="Proteomes" id="UP000658320">
    <property type="component" value="Unassembled WGS sequence"/>
</dbReference>
<evidence type="ECO:0000313" key="3">
    <source>
        <dbReference type="Proteomes" id="UP000658320"/>
    </source>
</evidence>
<feature type="region of interest" description="Disordered" evidence="1">
    <location>
        <begin position="1"/>
        <end position="22"/>
    </location>
</feature>
<evidence type="ECO:0000256" key="1">
    <source>
        <dbReference type="SAM" id="MobiDB-lite"/>
    </source>
</evidence>
<proteinExistence type="predicted"/>
<protein>
    <submittedName>
        <fullName evidence="2">Peptidase</fullName>
    </submittedName>
</protein>
<evidence type="ECO:0000313" key="2">
    <source>
        <dbReference type="EMBL" id="GGR27351.1"/>
    </source>
</evidence>
<comment type="caution">
    <text evidence="2">The sequence shown here is derived from an EMBL/GenBank/DDBJ whole genome shotgun (WGS) entry which is preliminary data.</text>
</comment>
<gene>
    <name evidence="2" type="ORF">GCM10010251_49040</name>
</gene>
<reference evidence="2" key="2">
    <citation type="submission" date="2020-09" db="EMBL/GenBank/DDBJ databases">
        <authorList>
            <person name="Sun Q."/>
            <person name="Ohkuma M."/>
        </authorList>
    </citation>
    <scope>NUCLEOTIDE SEQUENCE</scope>
    <source>
        <strain evidence="2">JCM 4346</strain>
    </source>
</reference>
<dbReference type="AlphaFoldDB" id="A0A918FE63"/>